<evidence type="ECO:0000256" key="3">
    <source>
        <dbReference type="SAM" id="SignalP"/>
    </source>
</evidence>
<accession>A0A3S9M8S7</accession>
<keyword evidence="6" id="KW-1185">Reference proteome</keyword>
<gene>
    <name evidence="5" type="ORF">EJ357_20135</name>
</gene>
<feature type="signal peptide" evidence="3">
    <location>
        <begin position="1"/>
        <end position="37"/>
    </location>
</feature>
<sequence>MTGRRRIRSTFLPSLTNRPGRSAACTAAALVACASLAVGCGVIPGTTGGSGDGPITVMTWAPENTKATNKPGMPAFAQAYARWVNAHGGINGRDLKVLTCNDHNDSVAAAKCADRAVEENVVAVIGSYSQYGDTFLPSLESAGIPYIGGYGVTNAEFTSPLSYPVNGGQPTLLAGLGKELARRCGPVALVRPDSIAGDELPPLLNSGLKAGRHLDSSDQLADEDATEYATQSARALDYAADELSDTGCVVPALGDRTSTFMDSFRRSREEYSDVRTATVLGSVDQTVINATGGASSPYEGSYITGWYPVASDPRWDAMKKVISEQAFGDNRIDPADAGVQTTWIAYTVFKKAVESLGDGDVSADSVREALNKGLTVSTGGLTPPLRWKFQDVLASVGYPRLVNRKVTLQVVRDGRLVAARKGFIDVTRTLQTADLN</sequence>
<dbReference type="InterPro" id="IPR028081">
    <property type="entry name" value="Leu-bd"/>
</dbReference>
<dbReference type="RefSeq" id="WP_126393000.1">
    <property type="nucleotide sequence ID" value="NZ_CP034539.1"/>
</dbReference>
<dbReference type="SUPFAM" id="SSF53822">
    <property type="entry name" value="Periplasmic binding protein-like I"/>
    <property type="match status" value="1"/>
</dbReference>
<dbReference type="InterPro" id="IPR028082">
    <property type="entry name" value="Peripla_BP_I"/>
</dbReference>
<evidence type="ECO:0000313" key="5">
    <source>
        <dbReference type="EMBL" id="AZQ35520.1"/>
    </source>
</evidence>
<reference evidence="5 6" key="1">
    <citation type="journal article" date="2019" name="Int. J. Syst. Evol. Microbiol.">
        <title>Streptomyces cyaneochromogenes sp. nov., a blue pigment-producing actinomycete from manganese-contaminated soil.</title>
        <authorList>
            <person name="Tang X."/>
            <person name="Zhao J."/>
            <person name="Li K."/>
            <person name="Chen Z."/>
            <person name="Sun Y."/>
            <person name="Gao J."/>
        </authorList>
    </citation>
    <scope>NUCLEOTIDE SEQUENCE [LARGE SCALE GENOMIC DNA]</scope>
    <source>
        <strain evidence="5 6">MK-45</strain>
    </source>
</reference>
<keyword evidence="2 3" id="KW-0732">Signal</keyword>
<dbReference type="Proteomes" id="UP000280298">
    <property type="component" value="Chromosome"/>
</dbReference>
<dbReference type="OrthoDB" id="3205678at2"/>
<organism evidence="5 6">
    <name type="scientific">Streptomyces cyaneochromogenes</name>
    <dbReference type="NCBI Taxonomy" id="2496836"/>
    <lineage>
        <taxon>Bacteria</taxon>
        <taxon>Bacillati</taxon>
        <taxon>Actinomycetota</taxon>
        <taxon>Actinomycetes</taxon>
        <taxon>Kitasatosporales</taxon>
        <taxon>Streptomycetaceae</taxon>
        <taxon>Streptomyces</taxon>
    </lineage>
</organism>
<dbReference type="AlphaFoldDB" id="A0A3S9M8S7"/>
<evidence type="ECO:0000256" key="2">
    <source>
        <dbReference type="ARBA" id="ARBA00022729"/>
    </source>
</evidence>
<feature type="chain" id="PRO_5038384204" description="Leucine-binding protein domain-containing protein" evidence="3">
    <location>
        <begin position="38"/>
        <end position="436"/>
    </location>
</feature>
<dbReference type="PROSITE" id="PS51257">
    <property type="entry name" value="PROKAR_LIPOPROTEIN"/>
    <property type="match status" value="1"/>
</dbReference>
<name>A0A3S9M8S7_9ACTN</name>
<dbReference type="KEGG" id="scya:EJ357_20135"/>
<feature type="domain" description="Leucine-binding protein" evidence="4">
    <location>
        <begin position="68"/>
        <end position="377"/>
    </location>
</feature>
<protein>
    <recommendedName>
        <fullName evidence="4">Leucine-binding protein domain-containing protein</fullName>
    </recommendedName>
</protein>
<evidence type="ECO:0000313" key="6">
    <source>
        <dbReference type="Proteomes" id="UP000280298"/>
    </source>
</evidence>
<dbReference type="Gene3D" id="3.40.50.2300">
    <property type="match status" value="3"/>
</dbReference>
<proteinExistence type="inferred from homology"/>
<comment type="similarity">
    <text evidence="1">Belongs to the leucine-binding protein family.</text>
</comment>
<evidence type="ECO:0000256" key="1">
    <source>
        <dbReference type="ARBA" id="ARBA00010062"/>
    </source>
</evidence>
<dbReference type="Pfam" id="PF13458">
    <property type="entry name" value="Peripla_BP_6"/>
    <property type="match status" value="1"/>
</dbReference>
<dbReference type="EMBL" id="CP034539">
    <property type="protein sequence ID" value="AZQ35520.1"/>
    <property type="molecule type" value="Genomic_DNA"/>
</dbReference>
<evidence type="ECO:0000259" key="4">
    <source>
        <dbReference type="Pfam" id="PF13458"/>
    </source>
</evidence>